<reference evidence="1 2" key="1">
    <citation type="journal article" date="2019" name="G3 (Bethesda)">
        <title>Sequencing of a Wild Apple (Malus baccata) Genome Unravels the Differences Between Cultivated and Wild Apple Species Regarding Disease Resistance and Cold Tolerance.</title>
        <authorList>
            <person name="Chen X."/>
        </authorList>
    </citation>
    <scope>NUCLEOTIDE SEQUENCE [LARGE SCALE GENOMIC DNA]</scope>
    <source>
        <strain evidence="2">cv. Shandingzi</strain>
        <tissue evidence="1">Leaves</tissue>
    </source>
</reference>
<comment type="caution">
    <text evidence="1">The sequence shown here is derived from an EMBL/GenBank/DDBJ whole genome shotgun (WGS) entry which is preliminary data.</text>
</comment>
<sequence length="160" mass="18871">MVRMIKNWKEILMTTMMRKKPRTCKQVITRMKAKVAPRTCKKQVSMMMEERPTRAMISMVTRELQNMHEAIDHEEWDDDNDYLSTNDFRVYKIDVQTGNFLKLQRPDQILCLTDYGSMSLQASDFKELEKNGIYFATNGTSDTIVSQPFTSRENRCLQPR</sequence>
<evidence type="ECO:0000313" key="1">
    <source>
        <dbReference type="EMBL" id="TQE13928.1"/>
    </source>
</evidence>
<dbReference type="Proteomes" id="UP000315295">
    <property type="component" value="Unassembled WGS sequence"/>
</dbReference>
<organism evidence="1 2">
    <name type="scientific">Malus baccata</name>
    <name type="common">Siberian crab apple</name>
    <name type="synonym">Pyrus baccata</name>
    <dbReference type="NCBI Taxonomy" id="106549"/>
    <lineage>
        <taxon>Eukaryota</taxon>
        <taxon>Viridiplantae</taxon>
        <taxon>Streptophyta</taxon>
        <taxon>Embryophyta</taxon>
        <taxon>Tracheophyta</taxon>
        <taxon>Spermatophyta</taxon>
        <taxon>Magnoliopsida</taxon>
        <taxon>eudicotyledons</taxon>
        <taxon>Gunneridae</taxon>
        <taxon>Pentapetalae</taxon>
        <taxon>rosids</taxon>
        <taxon>fabids</taxon>
        <taxon>Rosales</taxon>
        <taxon>Rosaceae</taxon>
        <taxon>Amygdaloideae</taxon>
        <taxon>Maleae</taxon>
        <taxon>Malus</taxon>
    </lineage>
</organism>
<gene>
    <name evidence="1" type="ORF">C1H46_000559</name>
</gene>
<name>A0A540NSB3_MALBA</name>
<evidence type="ECO:0008006" key="3">
    <source>
        <dbReference type="Google" id="ProtNLM"/>
    </source>
</evidence>
<dbReference type="AlphaFoldDB" id="A0A540NSB3"/>
<protein>
    <recommendedName>
        <fullName evidence="3">DUF295 domain-containing protein</fullName>
    </recommendedName>
</protein>
<dbReference type="EMBL" id="VIEB01000008">
    <property type="protein sequence ID" value="TQE13928.1"/>
    <property type="molecule type" value="Genomic_DNA"/>
</dbReference>
<keyword evidence="2" id="KW-1185">Reference proteome</keyword>
<evidence type="ECO:0000313" key="2">
    <source>
        <dbReference type="Proteomes" id="UP000315295"/>
    </source>
</evidence>
<accession>A0A540NSB3</accession>
<proteinExistence type="predicted"/>